<proteinExistence type="predicted"/>
<organism evidence="1 2">
    <name type="scientific">Desulfitobacterium metallireducens DSM 15288</name>
    <dbReference type="NCBI Taxonomy" id="871968"/>
    <lineage>
        <taxon>Bacteria</taxon>
        <taxon>Bacillati</taxon>
        <taxon>Bacillota</taxon>
        <taxon>Clostridia</taxon>
        <taxon>Eubacteriales</taxon>
        <taxon>Desulfitobacteriaceae</taxon>
        <taxon>Desulfitobacterium</taxon>
    </lineage>
</organism>
<dbReference type="Gene3D" id="2.60.40.10">
    <property type="entry name" value="Immunoglobulins"/>
    <property type="match status" value="8"/>
</dbReference>
<dbReference type="OrthoDB" id="9798386at2"/>
<dbReference type="InterPro" id="IPR013783">
    <property type="entry name" value="Ig-like_fold"/>
</dbReference>
<dbReference type="KEGG" id="dmt:DESME_09140"/>
<dbReference type="RefSeq" id="WP_025248738.1">
    <property type="nucleotide sequence ID" value="NZ_CP007032.1"/>
</dbReference>
<reference evidence="1 2" key="1">
    <citation type="submission" date="2013-12" db="EMBL/GenBank/DDBJ databases">
        <authorList>
            <consortium name="DOE Joint Genome Institute"/>
            <person name="Smidt H."/>
            <person name="Huntemann M."/>
            <person name="Han J."/>
            <person name="Chen A."/>
            <person name="Kyrpides N."/>
            <person name="Mavromatis K."/>
            <person name="Markowitz V."/>
            <person name="Palaniappan K."/>
            <person name="Ivanova N."/>
            <person name="Schaumberg A."/>
            <person name="Pati A."/>
            <person name="Liolios K."/>
            <person name="Nordberg H.P."/>
            <person name="Cantor M.N."/>
            <person name="Hua S.X."/>
            <person name="Woyke T."/>
        </authorList>
    </citation>
    <scope>NUCLEOTIDE SEQUENCE [LARGE SCALE GENOMIC DNA]</scope>
    <source>
        <strain evidence="2">DSM 15288</strain>
    </source>
</reference>
<dbReference type="HOGENOM" id="CLU_435296_0_0_9"/>
<name>W0EGE9_9FIRM</name>
<evidence type="ECO:0000313" key="2">
    <source>
        <dbReference type="Proteomes" id="UP000010847"/>
    </source>
</evidence>
<dbReference type="Proteomes" id="UP000010847">
    <property type="component" value="Chromosome"/>
</dbReference>
<sequence length="628" mass="64157">MTAPSDNLLTNQATVVVTGKVAAGTEVTINDTIVTPDASGDYSYELALKDGTNTITVKAGTTIVTRTVTQDTTGALLTISSPKEGDNLSGTQVTITGLVEVGASLKINGAMVYPDGSGNFSKAITVNLGQNTIKVIATDTAGNVTEKNISVIAPYVTVTVPADNLLTNQATVVVTGKVAVGTELTINNASVTPDASDNYSYELALQDGTNTITVKAGTTIITRTVTQDTTGAPLTISSPKEGDNLSGTQVTVTGMVEVGASLKINGAMVYPDGSGNFSKAITVNLGQNTIKVIATDAAGNVTEKNISVIAPYVTVTVPADNLLTNQGTVVVTGKVAVGTELTINDTVVIPDASGNYSYTYTLADGTNTITVVAGSTTVTRMVTKDTNGPDLVISSPKEGENLSGTQVTVSGTVTVEVGASVKINGVMVYPDGSGNFSKAITVNLGQNTIKVIATDAAGNVTEKNITVIAPYVTVTAPADNLLTNQGTVVVTGKVAMGTALTINDIVVTPDASGNYSYELTLQDGTNTITVVAGTTTVLRTVTQDTTAPSLVVSSPAEDTTVSLAQITITGQSEVGSIIKVNNVRVYPDVNGNFVKTISLVTGTNIITVTATDAAGNVTTVTRNITYTI</sequence>
<protein>
    <submittedName>
        <fullName evidence="1">Uncharacterized protein</fullName>
    </submittedName>
</protein>
<accession>W0EGE9</accession>
<dbReference type="AlphaFoldDB" id="W0EGE9"/>
<dbReference type="STRING" id="871968.DESME_09140"/>
<dbReference type="EMBL" id="CP007032">
    <property type="protein sequence ID" value="AHF08593.1"/>
    <property type="molecule type" value="Genomic_DNA"/>
</dbReference>
<dbReference type="Pfam" id="PF09136">
    <property type="entry name" value="Glucodextran_B"/>
    <property type="match status" value="5"/>
</dbReference>
<evidence type="ECO:0000313" key="1">
    <source>
        <dbReference type="EMBL" id="AHF08593.1"/>
    </source>
</evidence>
<gene>
    <name evidence="1" type="ORF">DESME_09140</name>
</gene>
<dbReference type="eggNOG" id="COG1520">
    <property type="taxonomic scope" value="Bacteria"/>
</dbReference>
<keyword evidence="2" id="KW-1185">Reference proteome</keyword>